<feature type="region of interest" description="Disordered" evidence="1">
    <location>
        <begin position="1"/>
        <end position="54"/>
    </location>
</feature>
<sequence length="76" mass="8110">MSTKSNPVAPVAGQGQQANTPRFANVPTKPLSLRMDDSLPGQPANTPRFANEPKPIVTFTKAPGKLSKNLVDLVKK</sequence>
<dbReference type="EMBL" id="JAPDMZ010000314">
    <property type="protein sequence ID" value="KAK0543941.1"/>
    <property type="molecule type" value="Genomic_DNA"/>
</dbReference>
<protein>
    <submittedName>
        <fullName evidence="2">Uncharacterized protein</fullName>
    </submittedName>
</protein>
<keyword evidence="3" id="KW-1185">Reference proteome</keyword>
<dbReference type="Proteomes" id="UP001176517">
    <property type="component" value="Unassembled WGS sequence"/>
</dbReference>
<dbReference type="AlphaFoldDB" id="A0AAN6JPI6"/>
<reference evidence="2" key="1">
    <citation type="journal article" date="2023" name="PhytoFront">
        <title>Draft Genome Resources of Seven Strains of Tilletia horrida, Causal Agent of Kernel Smut of Rice.</title>
        <authorList>
            <person name="Khanal S."/>
            <person name="Antony Babu S."/>
            <person name="Zhou X.G."/>
        </authorList>
    </citation>
    <scope>NUCLEOTIDE SEQUENCE</scope>
    <source>
        <strain evidence="2">TX6</strain>
    </source>
</reference>
<evidence type="ECO:0000256" key="1">
    <source>
        <dbReference type="SAM" id="MobiDB-lite"/>
    </source>
</evidence>
<evidence type="ECO:0000313" key="2">
    <source>
        <dbReference type="EMBL" id="KAK0543941.1"/>
    </source>
</evidence>
<name>A0AAN6JPI6_9BASI</name>
<comment type="caution">
    <text evidence="2">The sequence shown here is derived from an EMBL/GenBank/DDBJ whole genome shotgun (WGS) entry which is preliminary data.</text>
</comment>
<accession>A0AAN6JPI6</accession>
<organism evidence="2 3">
    <name type="scientific">Tilletia horrida</name>
    <dbReference type="NCBI Taxonomy" id="155126"/>
    <lineage>
        <taxon>Eukaryota</taxon>
        <taxon>Fungi</taxon>
        <taxon>Dikarya</taxon>
        <taxon>Basidiomycota</taxon>
        <taxon>Ustilaginomycotina</taxon>
        <taxon>Exobasidiomycetes</taxon>
        <taxon>Tilletiales</taxon>
        <taxon>Tilletiaceae</taxon>
        <taxon>Tilletia</taxon>
    </lineage>
</organism>
<proteinExistence type="predicted"/>
<gene>
    <name evidence="2" type="ORF">OC846_006235</name>
</gene>
<evidence type="ECO:0000313" key="3">
    <source>
        <dbReference type="Proteomes" id="UP001176517"/>
    </source>
</evidence>